<protein>
    <recommendedName>
        <fullName evidence="4">PH domain-containing protein</fullName>
    </recommendedName>
</protein>
<keyword evidence="1" id="KW-0812">Transmembrane</keyword>
<dbReference type="Proteomes" id="UP000483078">
    <property type="component" value="Unassembled WGS sequence"/>
</dbReference>
<keyword evidence="1" id="KW-1133">Transmembrane helix</keyword>
<name>A0A7C9HHG0_9RHOB</name>
<evidence type="ECO:0000256" key="1">
    <source>
        <dbReference type="SAM" id="Phobius"/>
    </source>
</evidence>
<dbReference type="AlphaFoldDB" id="A0A7C9HHG0"/>
<dbReference type="RefSeq" id="WP_273247820.1">
    <property type="nucleotide sequence ID" value="NZ_VENJ01000002.1"/>
</dbReference>
<keyword evidence="1" id="KW-0472">Membrane</keyword>
<sequence>MSLRHDARARRPRTVLVLLGVWAGLAALWWTLDATWWIVAALALFTLPALWEVITDRRASLHLQDGTLHWRDGARADSVALDALDHVRFDTRLDMSVRVTLILSDGRRIRLPHASLPPHRAFETALKSAGVATRRHHFRAL</sequence>
<evidence type="ECO:0000313" key="2">
    <source>
        <dbReference type="EMBL" id="MTJ03352.1"/>
    </source>
</evidence>
<gene>
    <name evidence="2" type="ORF">FH759_01480</name>
</gene>
<organism evidence="2 3">
    <name type="scientific">Sediminimonas qiaohouensis</name>
    <dbReference type="NCBI Taxonomy" id="552061"/>
    <lineage>
        <taxon>Bacteria</taxon>
        <taxon>Pseudomonadati</taxon>
        <taxon>Pseudomonadota</taxon>
        <taxon>Alphaproteobacteria</taxon>
        <taxon>Rhodobacterales</taxon>
        <taxon>Roseobacteraceae</taxon>
        <taxon>Sediminimonas</taxon>
    </lineage>
</organism>
<comment type="caution">
    <text evidence="2">The sequence shown here is derived from an EMBL/GenBank/DDBJ whole genome shotgun (WGS) entry which is preliminary data.</text>
</comment>
<reference evidence="2 3" key="1">
    <citation type="submission" date="2019-06" db="EMBL/GenBank/DDBJ databases">
        <title>Enrichment of Autotrophic Halophilic Microorganisms from Red Sea Brine Pool Using Microbial Electrosynthesis System.</title>
        <authorList>
            <person name="Alqahtani M.F."/>
            <person name="Bajracharya S."/>
            <person name="Katuri K.P."/>
            <person name="Ali M."/>
            <person name="Saikaly P.E."/>
        </authorList>
    </citation>
    <scope>NUCLEOTIDE SEQUENCE [LARGE SCALE GENOMIC DNA]</scope>
    <source>
        <strain evidence="2">MES6</strain>
    </source>
</reference>
<evidence type="ECO:0000313" key="3">
    <source>
        <dbReference type="Proteomes" id="UP000483078"/>
    </source>
</evidence>
<accession>A0A7C9HHG0</accession>
<dbReference type="EMBL" id="VENJ01000002">
    <property type="protein sequence ID" value="MTJ03352.1"/>
    <property type="molecule type" value="Genomic_DNA"/>
</dbReference>
<feature type="transmembrane region" description="Helical" evidence="1">
    <location>
        <begin position="36"/>
        <end position="54"/>
    </location>
</feature>
<feature type="transmembrane region" description="Helical" evidence="1">
    <location>
        <begin position="12"/>
        <end position="30"/>
    </location>
</feature>
<evidence type="ECO:0008006" key="4">
    <source>
        <dbReference type="Google" id="ProtNLM"/>
    </source>
</evidence>
<proteinExistence type="predicted"/>